<keyword evidence="1" id="KW-0812">Transmembrane</keyword>
<name>A0A1Q6F2S2_9BACT</name>
<evidence type="ECO:0000313" key="3">
    <source>
        <dbReference type="Proteomes" id="UP000187417"/>
    </source>
</evidence>
<protein>
    <submittedName>
        <fullName evidence="2">Uncharacterized protein</fullName>
    </submittedName>
</protein>
<dbReference type="RefSeq" id="WP_014776532.1">
    <property type="nucleotide sequence ID" value="NZ_CAUFWX010000034.1"/>
</dbReference>
<proteinExistence type="predicted"/>
<evidence type="ECO:0000313" key="2">
    <source>
        <dbReference type="EMBL" id="OKY93171.1"/>
    </source>
</evidence>
<dbReference type="Proteomes" id="UP000187417">
    <property type="component" value="Unassembled WGS sequence"/>
</dbReference>
<sequence>MIKAIFYKEWIKMRCFYPLSALFLFGATAYALLRVQRVITFKGAAHVWEVMLEKEVVFIDILQYLPALLGVLLAVVQFVPEMAQKRLKLTLHLPFPQWKMILLMSGIGLGALALLFIVQTAVLWGYFHALLAPELVARILLTALPWYLAGLTLYLLTAWICLEPTWKRRLANLLIAVGVCRIFFLSDTPQAYDGMLPWLALLLVCSLFFPLLSVYRFKQGCQD</sequence>
<comment type="caution">
    <text evidence="2">The sequence shown here is derived from an EMBL/GenBank/DDBJ whole genome shotgun (WGS) entry which is preliminary data.</text>
</comment>
<dbReference type="GeneID" id="59809493"/>
<feature type="transmembrane region" description="Helical" evidence="1">
    <location>
        <begin position="61"/>
        <end position="79"/>
    </location>
</feature>
<feature type="transmembrane region" description="Helical" evidence="1">
    <location>
        <begin position="198"/>
        <end position="217"/>
    </location>
</feature>
<feature type="transmembrane region" description="Helical" evidence="1">
    <location>
        <begin position="139"/>
        <end position="162"/>
    </location>
</feature>
<reference evidence="2 3" key="1">
    <citation type="journal article" date="2016" name="Nat. Biotechnol.">
        <title>Measurement of bacterial replication rates in microbial communities.</title>
        <authorList>
            <person name="Brown C.T."/>
            <person name="Olm M.R."/>
            <person name="Thomas B.C."/>
            <person name="Banfield J.F."/>
        </authorList>
    </citation>
    <scope>NUCLEOTIDE SEQUENCE [LARGE SCALE GENOMIC DNA]</scope>
    <source>
        <strain evidence="2">CAG:67_53_122</strain>
    </source>
</reference>
<dbReference type="AlphaFoldDB" id="A0A1Q6F2S2"/>
<dbReference type="STRING" id="28117.BHV66_09880"/>
<dbReference type="EMBL" id="MNQH01000043">
    <property type="protein sequence ID" value="OKY93171.1"/>
    <property type="molecule type" value="Genomic_DNA"/>
</dbReference>
<keyword evidence="1" id="KW-0472">Membrane</keyword>
<evidence type="ECO:0000256" key="1">
    <source>
        <dbReference type="SAM" id="Phobius"/>
    </source>
</evidence>
<gene>
    <name evidence="2" type="ORF">BHV66_09880</name>
</gene>
<feature type="transmembrane region" description="Helical" evidence="1">
    <location>
        <begin position="169"/>
        <end position="186"/>
    </location>
</feature>
<organism evidence="2 3">
    <name type="scientific">Alistipes putredinis</name>
    <dbReference type="NCBI Taxonomy" id="28117"/>
    <lineage>
        <taxon>Bacteria</taxon>
        <taxon>Pseudomonadati</taxon>
        <taxon>Bacteroidota</taxon>
        <taxon>Bacteroidia</taxon>
        <taxon>Bacteroidales</taxon>
        <taxon>Rikenellaceae</taxon>
        <taxon>Alistipes</taxon>
    </lineage>
</organism>
<feature type="transmembrane region" description="Helical" evidence="1">
    <location>
        <begin position="100"/>
        <end position="127"/>
    </location>
</feature>
<keyword evidence="1" id="KW-1133">Transmembrane helix</keyword>
<accession>A0A1Q6F2S2</accession>